<comment type="similarity">
    <text evidence="2">Belongs to the PER33/POM33 family.</text>
</comment>
<comment type="caution">
    <text evidence="7">The sequence shown here is derived from an EMBL/GenBank/DDBJ whole genome shotgun (WGS) entry which is preliminary data.</text>
</comment>
<dbReference type="OrthoDB" id="5581259at2759"/>
<feature type="transmembrane region" description="Helical" evidence="6">
    <location>
        <begin position="178"/>
        <end position="202"/>
    </location>
</feature>
<keyword evidence="5 6" id="KW-0472">Membrane</keyword>
<dbReference type="GO" id="GO:0005783">
    <property type="term" value="C:endoplasmic reticulum"/>
    <property type="evidence" value="ECO:0007669"/>
    <property type="project" value="TreeGrafter"/>
</dbReference>
<dbReference type="InterPro" id="IPR005344">
    <property type="entry name" value="TMEM33/Pom33"/>
</dbReference>
<feature type="transmembrane region" description="Helical" evidence="6">
    <location>
        <begin position="107"/>
        <end position="126"/>
    </location>
</feature>
<keyword evidence="4 6" id="KW-1133">Transmembrane helix</keyword>
<keyword evidence="3 6" id="KW-0812">Transmembrane</keyword>
<evidence type="ECO:0000256" key="3">
    <source>
        <dbReference type="ARBA" id="ARBA00022692"/>
    </source>
</evidence>
<proteinExistence type="inferred from homology"/>
<evidence type="ECO:0000256" key="2">
    <source>
        <dbReference type="ARBA" id="ARBA00007322"/>
    </source>
</evidence>
<accession>A0A9Q5HSN2</accession>
<name>A0A9Q5HSN2_SANBA</name>
<protein>
    <submittedName>
        <fullName evidence="7">Uncharacterized protein</fullName>
    </submittedName>
</protein>
<evidence type="ECO:0000256" key="6">
    <source>
        <dbReference type="SAM" id="Phobius"/>
    </source>
</evidence>
<dbReference type="GO" id="GO:0061024">
    <property type="term" value="P:membrane organization"/>
    <property type="evidence" value="ECO:0007669"/>
    <property type="project" value="TreeGrafter"/>
</dbReference>
<sequence length="272" mass="30804">MLTLNSRAAVQPALNQATSVNSKGGSVFRSFCSSPSSSSIYSRIQTYTRISQWRRRRQAFNVGQSRLYSLSYFGALVSYAIVCYKSFANQNVQYFLLALFWWMSKPIPVSLIPFATFSLFHVLTFVRSNILPHFFPPTPAATAGQPPTQHPFLKKLQGWIKANYDPAMRIVAYTELLILVRVIFGALLFQNSLLAPIIYAHFLRLRYYQSQFTQRAVEHVKTFIDGYVRRPGNPPVLVSVWDKAQFIIARWSGSVLTQQQPANPAGAGPARR</sequence>
<evidence type="ECO:0000313" key="7">
    <source>
        <dbReference type="EMBL" id="OCB85258.1"/>
    </source>
</evidence>
<dbReference type="GO" id="GO:0071786">
    <property type="term" value="P:endoplasmic reticulum tubular network organization"/>
    <property type="evidence" value="ECO:0007669"/>
    <property type="project" value="TreeGrafter"/>
</dbReference>
<gene>
    <name evidence="7" type="ORF">A7U60_g7885</name>
</gene>
<evidence type="ECO:0000256" key="4">
    <source>
        <dbReference type="ARBA" id="ARBA00022989"/>
    </source>
</evidence>
<dbReference type="EMBL" id="LNZH02000211">
    <property type="protein sequence ID" value="OCB85258.1"/>
    <property type="molecule type" value="Genomic_DNA"/>
</dbReference>
<organism evidence="7 8">
    <name type="scientific">Sanghuangporus baumii</name>
    <name type="common">Phellinus baumii</name>
    <dbReference type="NCBI Taxonomy" id="108892"/>
    <lineage>
        <taxon>Eukaryota</taxon>
        <taxon>Fungi</taxon>
        <taxon>Dikarya</taxon>
        <taxon>Basidiomycota</taxon>
        <taxon>Agaricomycotina</taxon>
        <taxon>Agaricomycetes</taxon>
        <taxon>Hymenochaetales</taxon>
        <taxon>Hymenochaetaceae</taxon>
        <taxon>Sanghuangporus</taxon>
    </lineage>
</organism>
<dbReference type="Pfam" id="PF03661">
    <property type="entry name" value="TMEM33_Pom33"/>
    <property type="match status" value="1"/>
</dbReference>
<keyword evidence="8" id="KW-1185">Reference proteome</keyword>
<comment type="subcellular location">
    <subcellularLocation>
        <location evidence="1">Membrane</location>
        <topology evidence="1">Multi-pass membrane protein</topology>
    </subcellularLocation>
</comment>
<dbReference type="PANTHER" id="PTHR12703:SF4">
    <property type="entry name" value="TRANSMEMBRANE PROTEIN 33"/>
    <property type="match status" value="1"/>
</dbReference>
<dbReference type="PANTHER" id="PTHR12703">
    <property type="entry name" value="TRANSMEMBRANE PROTEIN 33"/>
    <property type="match status" value="1"/>
</dbReference>
<evidence type="ECO:0000256" key="5">
    <source>
        <dbReference type="ARBA" id="ARBA00023136"/>
    </source>
</evidence>
<evidence type="ECO:0000256" key="1">
    <source>
        <dbReference type="ARBA" id="ARBA00004141"/>
    </source>
</evidence>
<dbReference type="InterPro" id="IPR051645">
    <property type="entry name" value="PER33/POM33_regulator"/>
</dbReference>
<dbReference type="Proteomes" id="UP000757232">
    <property type="component" value="Unassembled WGS sequence"/>
</dbReference>
<reference evidence="7" key="1">
    <citation type="submission" date="2016-06" db="EMBL/GenBank/DDBJ databases">
        <title>Draft Genome sequence of the fungus Inonotus baumii.</title>
        <authorList>
            <person name="Zhu H."/>
            <person name="Lin W."/>
        </authorList>
    </citation>
    <scope>NUCLEOTIDE SEQUENCE</scope>
    <source>
        <strain evidence="7">821</strain>
    </source>
</reference>
<evidence type="ECO:0000313" key="8">
    <source>
        <dbReference type="Proteomes" id="UP000757232"/>
    </source>
</evidence>
<feature type="transmembrane region" description="Helical" evidence="6">
    <location>
        <begin position="67"/>
        <end position="87"/>
    </location>
</feature>
<dbReference type="GO" id="GO:0016020">
    <property type="term" value="C:membrane"/>
    <property type="evidence" value="ECO:0007669"/>
    <property type="project" value="UniProtKB-SubCell"/>
</dbReference>
<dbReference type="AlphaFoldDB" id="A0A9Q5HSN2"/>